<accession>A0A2T2WI96</accession>
<evidence type="ECO:0000313" key="2">
    <source>
        <dbReference type="Proteomes" id="UP000241848"/>
    </source>
</evidence>
<dbReference type="AlphaFoldDB" id="A0A2T2WI96"/>
<protein>
    <submittedName>
        <fullName evidence="1">Uncharacterized protein</fullName>
    </submittedName>
</protein>
<gene>
    <name evidence="1" type="ORF">C7B45_08665</name>
</gene>
<sequence length="125" mass="14351">MIPWWRLWEGIVGEYRDGSWRLVVDDLGADLGLALTVPIEDHHIFAVDRMILHILAEDDRLAEVGGGLWRLLQNTDELNRAGVYAGVPLSPMLRHFRKIWMSDANHQSQTTVQRSVPHDRFKDLG</sequence>
<reference evidence="1 2" key="1">
    <citation type="journal article" date="2014" name="BMC Genomics">
        <title>Comparison of environmental and isolate Sulfobacillus genomes reveals diverse carbon, sulfur, nitrogen, and hydrogen metabolisms.</title>
        <authorList>
            <person name="Justice N.B."/>
            <person name="Norman A."/>
            <person name="Brown C.T."/>
            <person name="Singh A."/>
            <person name="Thomas B.C."/>
            <person name="Banfield J.F."/>
        </authorList>
    </citation>
    <scope>NUCLEOTIDE SEQUENCE [LARGE SCALE GENOMIC DNA]</scope>
    <source>
        <strain evidence="1">AMDSBA3</strain>
    </source>
</reference>
<name>A0A2T2WI96_9FIRM</name>
<dbReference type="Proteomes" id="UP000241848">
    <property type="component" value="Unassembled WGS sequence"/>
</dbReference>
<organism evidence="1 2">
    <name type="scientific">Sulfobacillus acidophilus</name>
    <dbReference type="NCBI Taxonomy" id="53633"/>
    <lineage>
        <taxon>Bacteria</taxon>
        <taxon>Bacillati</taxon>
        <taxon>Bacillota</taxon>
        <taxon>Clostridia</taxon>
        <taxon>Eubacteriales</taxon>
        <taxon>Clostridiales Family XVII. Incertae Sedis</taxon>
        <taxon>Sulfobacillus</taxon>
    </lineage>
</organism>
<dbReference type="EMBL" id="PXYV01000024">
    <property type="protein sequence ID" value="PSR21954.1"/>
    <property type="molecule type" value="Genomic_DNA"/>
</dbReference>
<proteinExistence type="predicted"/>
<comment type="caution">
    <text evidence="1">The sequence shown here is derived from an EMBL/GenBank/DDBJ whole genome shotgun (WGS) entry which is preliminary data.</text>
</comment>
<evidence type="ECO:0000313" key="1">
    <source>
        <dbReference type="EMBL" id="PSR21954.1"/>
    </source>
</evidence>